<sequence length="150" mass="16364">MEFEKLLKDIADIGKEEFAEGWLDEIEKESGKVPLIFQRMSKRPEVLLSHLLYKGAIADTSTIDPKFVELISLAVGAALNCKHCTEYHMRAALKKGATKDEILEVVLIAGSLAQASVLADAYRVIDSGEEPCEGACDLNGISIKNKVNGD</sequence>
<dbReference type="Pfam" id="PF02627">
    <property type="entry name" value="CMD"/>
    <property type="match status" value="1"/>
</dbReference>
<evidence type="ECO:0000313" key="2">
    <source>
        <dbReference type="EMBL" id="UUX92715.1"/>
    </source>
</evidence>
<dbReference type="EMBL" id="CP096115">
    <property type="protein sequence ID" value="UUX92715.1"/>
    <property type="molecule type" value="Genomic_DNA"/>
</dbReference>
<organism evidence="2 3">
    <name type="scientific">Methanoplanus endosymbiosus</name>
    <dbReference type="NCBI Taxonomy" id="33865"/>
    <lineage>
        <taxon>Archaea</taxon>
        <taxon>Methanobacteriati</taxon>
        <taxon>Methanobacteriota</taxon>
        <taxon>Stenosarchaea group</taxon>
        <taxon>Methanomicrobia</taxon>
        <taxon>Methanomicrobiales</taxon>
        <taxon>Methanomicrobiaceae</taxon>
        <taxon>Methanoplanus</taxon>
    </lineage>
</organism>
<dbReference type="InterPro" id="IPR029032">
    <property type="entry name" value="AhpD-like"/>
</dbReference>
<dbReference type="NCBIfam" id="TIGR00778">
    <property type="entry name" value="ahpD_dom"/>
    <property type="match status" value="1"/>
</dbReference>
<dbReference type="SUPFAM" id="SSF69118">
    <property type="entry name" value="AhpD-like"/>
    <property type="match status" value="1"/>
</dbReference>
<gene>
    <name evidence="2" type="ORF">L6E24_00890</name>
</gene>
<proteinExistence type="predicted"/>
<dbReference type="PANTHER" id="PTHR33930:SF2">
    <property type="entry name" value="BLR3452 PROTEIN"/>
    <property type="match status" value="1"/>
</dbReference>
<feature type="domain" description="Carboxymuconolactone decarboxylase-like" evidence="1">
    <location>
        <begin position="53"/>
        <end position="125"/>
    </location>
</feature>
<dbReference type="Gene3D" id="1.20.1290.10">
    <property type="entry name" value="AhpD-like"/>
    <property type="match status" value="1"/>
</dbReference>
<dbReference type="KEGG" id="mend:L6E24_00890"/>
<dbReference type="Proteomes" id="UP001060368">
    <property type="component" value="Chromosome"/>
</dbReference>
<reference evidence="2" key="1">
    <citation type="submission" date="2022-04" db="EMBL/GenBank/DDBJ databases">
        <title>Complete genome of Methanoplanus endosymbiosus DSM 3599.</title>
        <authorList>
            <person name="Chen S.-C."/>
            <person name="You Y.-T."/>
            <person name="Zhou Y.-Z."/>
            <person name="Lai M.-C."/>
        </authorList>
    </citation>
    <scope>NUCLEOTIDE SEQUENCE</scope>
    <source>
        <strain evidence="2">DSM 3599</strain>
    </source>
</reference>
<dbReference type="GeneID" id="74306207"/>
<evidence type="ECO:0000259" key="1">
    <source>
        <dbReference type="Pfam" id="PF02627"/>
    </source>
</evidence>
<dbReference type="RefSeq" id="WP_257742859.1">
    <property type="nucleotide sequence ID" value="NZ_CP096115.1"/>
</dbReference>
<evidence type="ECO:0000313" key="3">
    <source>
        <dbReference type="Proteomes" id="UP001060368"/>
    </source>
</evidence>
<protein>
    <submittedName>
        <fullName evidence="2">Carboxymuconolactone decarboxylase family protein</fullName>
    </submittedName>
</protein>
<dbReference type="GO" id="GO:0051920">
    <property type="term" value="F:peroxiredoxin activity"/>
    <property type="evidence" value="ECO:0007669"/>
    <property type="project" value="InterPro"/>
</dbReference>
<name>A0A9E7TKK3_9EURY</name>
<dbReference type="AlphaFoldDB" id="A0A9E7TKK3"/>
<keyword evidence="3" id="KW-1185">Reference proteome</keyword>
<dbReference type="InterPro" id="IPR003779">
    <property type="entry name" value="CMD-like"/>
</dbReference>
<accession>A0A9E7TKK3</accession>
<dbReference type="InterPro" id="IPR004675">
    <property type="entry name" value="AhpD_core"/>
</dbReference>
<dbReference type="PANTHER" id="PTHR33930">
    <property type="entry name" value="ALKYL HYDROPEROXIDE REDUCTASE AHPD"/>
    <property type="match status" value="1"/>
</dbReference>